<dbReference type="SUPFAM" id="SSF103473">
    <property type="entry name" value="MFS general substrate transporter"/>
    <property type="match status" value="1"/>
</dbReference>
<feature type="compositionally biased region" description="Low complexity" evidence="6">
    <location>
        <begin position="68"/>
        <end position="82"/>
    </location>
</feature>
<evidence type="ECO:0000256" key="5">
    <source>
        <dbReference type="ARBA" id="ARBA00023136"/>
    </source>
</evidence>
<comment type="caution">
    <text evidence="9">The sequence shown here is derived from an EMBL/GenBank/DDBJ whole genome shotgun (WGS) entry which is preliminary data.</text>
</comment>
<dbReference type="InterPro" id="IPR011701">
    <property type="entry name" value="MFS"/>
</dbReference>
<dbReference type="FunFam" id="1.20.1250.20:FF:000511">
    <property type="entry name" value="MFS general substrate transporter"/>
    <property type="match status" value="1"/>
</dbReference>
<keyword evidence="4 7" id="KW-1133">Transmembrane helix</keyword>
<feature type="transmembrane region" description="Helical" evidence="7">
    <location>
        <begin position="585"/>
        <end position="606"/>
    </location>
</feature>
<feature type="transmembrane region" description="Helical" evidence="7">
    <location>
        <begin position="428"/>
        <end position="453"/>
    </location>
</feature>
<feature type="transmembrane region" description="Helical" evidence="7">
    <location>
        <begin position="323"/>
        <end position="342"/>
    </location>
</feature>
<evidence type="ECO:0000256" key="2">
    <source>
        <dbReference type="ARBA" id="ARBA00022448"/>
    </source>
</evidence>
<dbReference type="InterPro" id="IPR036259">
    <property type="entry name" value="MFS_trans_sf"/>
</dbReference>
<feature type="transmembrane region" description="Helical" evidence="7">
    <location>
        <begin position="354"/>
        <end position="377"/>
    </location>
</feature>
<sequence>MDKVASQWTVETPKTPGGEPPETQNRKIRDDKVANQQGNSELVYEVAKPLGPDPAKLPRASVGVKCLSSPASRPSPDRPGAPLSTYPSENAEEQFGFPYLAWAVLASTEGVRSATYIYLCLSRRSETKTANLTDSSTAIAETRQNTMSPPASEKQGSVENVEDVGQRALDNIDYDEEYSYEEQRKIIHRIDRRLVTMTGLAYCISLMDRTNLSMAAVAGMIKELGLHIGTRYSVIVLIFFVPYVIFQPAMTVITRKLGPTFFLGAIVISWGAILIGMGFTKDWKQMVVCRVLLGILEAGYFPGCVYLLSSWYVRYDVQKRFSVFYLIGCVASALAGILAFGLSKMAGIQGLGGWRWIFIMEGVITGVIGVLTLLLLVDFPDRAHKSWRFLSEKECAFIVRRINRDRSDADNEPFTLRRFLTPALDPKIWGFAMIFLCTTTVTYAIAYFLPIILQEGMGYSVGASQCLVAPPFVFAGIVMFASAWVGDKYRVRGVLVVINSIMCLIGLPILGFHSNNAVRYFGVFLATGGANANIPAIMAYQANNVRGQWTRALSSATLVGFGGIGGIISSLVFRSQDAPGYRPGMWTTIGSNILILIIVAAMSVWFRICNKQADRDYLSSYHNQSLSLASGKMPCTTCPTTQPCRHCTGTGTTSEPCPSCFGKRGSFEMEGGGDEARGEFHEPCISMQCRSCDGEGIAFERCRECVGVGYLRVYCGRCEEGFRKYQDQYRGNGRDEDGDRREEREMNEKGTNIGEFDGQGELREKQG</sequence>
<feature type="transmembrane region" description="Helical" evidence="7">
    <location>
        <begin position="291"/>
        <end position="311"/>
    </location>
</feature>
<dbReference type="InterPro" id="IPR020846">
    <property type="entry name" value="MFS_dom"/>
</dbReference>
<feature type="compositionally biased region" description="Low complexity" evidence="6">
    <location>
        <begin position="9"/>
        <end position="23"/>
    </location>
</feature>
<evidence type="ECO:0000313" key="9">
    <source>
        <dbReference type="EMBL" id="KAF7171855.1"/>
    </source>
</evidence>
<feature type="transmembrane region" description="Helical" evidence="7">
    <location>
        <begin position="518"/>
        <end position="540"/>
    </location>
</feature>
<accession>A0A8H6QDV1</accession>
<feature type="region of interest" description="Disordered" evidence="6">
    <location>
        <begin position="728"/>
        <end position="767"/>
    </location>
</feature>
<feature type="transmembrane region" description="Helical" evidence="7">
    <location>
        <begin position="459"/>
        <end position="481"/>
    </location>
</feature>
<dbReference type="GO" id="GO:0022857">
    <property type="term" value="F:transmembrane transporter activity"/>
    <property type="evidence" value="ECO:0007669"/>
    <property type="project" value="InterPro"/>
</dbReference>
<evidence type="ECO:0000256" key="3">
    <source>
        <dbReference type="ARBA" id="ARBA00022692"/>
    </source>
</evidence>
<proteinExistence type="predicted"/>
<feature type="domain" description="Major facilitator superfamily (MFS) profile" evidence="8">
    <location>
        <begin position="194"/>
        <end position="612"/>
    </location>
</feature>
<feature type="region of interest" description="Disordered" evidence="6">
    <location>
        <begin position="1"/>
        <end position="39"/>
    </location>
</feature>
<feature type="transmembrane region" description="Helical" evidence="7">
    <location>
        <begin position="552"/>
        <end position="573"/>
    </location>
</feature>
<evidence type="ECO:0000313" key="10">
    <source>
        <dbReference type="Proteomes" id="UP000654922"/>
    </source>
</evidence>
<keyword evidence="5 7" id="KW-0472">Membrane</keyword>
<dbReference type="PROSITE" id="PS50850">
    <property type="entry name" value="MFS"/>
    <property type="match status" value="1"/>
</dbReference>
<dbReference type="Pfam" id="PF07690">
    <property type="entry name" value="MFS_1"/>
    <property type="match status" value="1"/>
</dbReference>
<dbReference type="OrthoDB" id="3639251at2759"/>
<evidence type="ECO:0000256" key="6">
    <source>
        <dbReference type="SAM" id="MobiDB-lite"/>
    </source>
</evidence>
<feature type="compositionally biased region" description="Basic and acidic residues" evidence="6">
    <location>
        <begin position="728"/>
        <end position="748"/>
    </location>
</feature>
<comment type="subcellular location">
    <subcellularLocation>
        <location evidence="1">Membrane</location>
        <topology evidence="1">Multi-pass membrane protein</topology>
    </subcellularLocation>
</comment>
<feature type="region of interest" description="Disordered" evidence="6">
    <location>
        <begin position="66"/>
        <end position="87"/>
    </location>
</feature>
<evidence type="ECO:0000259" key="8">
    <source>
        <dbReference type="PROSITE" id="PS50850"/>
    </source>
</evidence>
<dbReference type="GO" id="GO:0016020">
    <property type="term" value="C:membrane"/>
    <property type="evidence" value="ECO:0007669"/>
    <property type="project" value="UniProtKB-SubCell"/>
</dbReference>
<keyword evidence="3 7" id="KW-0812">Transmembrane</keyword>
<dbReference type="Gene3D" id="1.20.1250.20">
    <property type="entry name" value="MFS general substrate transporter like domains"/>
    <property type="match status" value="2"/>
</dbReference>
<gene>
    <name evidence="9" type="ORF">CNMCM5623_004166</name>
</gene>
<evidence type="ECO:0000256" key="1">
    <source>
        <dbReference type="ARBA" id="ARBA00004141"/>
    </source>
</evidence>
<dbReference type="PANTHER" id="PTHR43791">
    <property type="entry name" value="PERMEASE-RELATED"/>
    <property type="match status" value="1"/>
</dbReference>
<dbReference type="Proteomes" id="UP000654922">
    <property type="component" value="Unassembled WGS sequence"/>
</dbReference>
<keyword evidence="2" id="KW-0813">Transport</keyword>
<feature type="transmembrane region" description="Helical" evidence="7">
    <location>
        <begin position="232"/>
        <end position="253"/>
    </location>
</feature>
<evidence type="ECO:0000256" key="4">
    <source>
        <dbReference type="ARBA" id="ARBA00022989"/>
    </source>
</evidence>
<dbReference type="PANTHER" id="PTHR43791:SF47">
    <property type="entry name" value="MAJOR FACILITATOR SUPERFAMILY (MFS) PROFILE DOMAIN-CONTAINING PROTEIN-RELATED"/>
    <property type="match status" value="1"/>
</dbReference>
<name>A0A8H6QDV1_9EURO</name>
<dbReference type="EMBL" id="JACBAE010001164">
    <property type="protein sequence ID" value="KAF7171855.1"/>
    <property type="molecule type" value="Genomic_DNA"/>
</dbReference>
<feature type="transmembrane region" description="Helical" evidence="7">
    <location>
        <begin position="493"/>
        <end position="512"/>
    </location>
</feature>
<dbReference type="AlphaFoldDB" id="A0A8H6QDV1"/>
<feature type="compositionally biased region" description="Basic and acidic residues" evidence="6">
    <location>
        <begin position="24"/>
        <end position="33"/>
    </location>
</feature>
<feature type="transmembrane region" description="Helical" evidence="7">
    <location>
        <begin position="260"/>
        <end position="279"/>
    </location>
</feature>
<evidence type="ECO:0000256" key="7">
    <source>
        <dbReference type="SAM" id="Phobius"/>
    </source>
</evidence>
<protein>
    <recommendedName>
        <fullName evidence="8">Major facilitator superfamily (MFS) profile domain-containing protein</fullName>
    </recommendedName>
</protein>
<organism evidence="9 10">
    <name type="scientific">Aspergillus felis</name>
    <dbReference type="NCBI Taxonomy" id="1287682"/>
    <lineage>
        <taxon>Eukaryota</taxon>
        <taxon>Fungi</taxon>
        <taxon>Dikarya</taxon>
        <taxon>Ascomycota</taxon>
        <taxon>Pezizomycotina</taxon>
        <taxon>Eurotiomycetes</taxon>
        <taxon>Eurotiomycetidae</taxon>
        <taxon>Eurotiales</taxon>
        <taxon>Aspergillaceae</taxon>
        <taxon>Aspergillus</taxon>
        <taxon>Aspergillus subgen. Fumigati</taxon>
    </lineage>
</organism>
<reference evidence="9" key="1">
    <citation type="submission" date="2020-06" db="EMBL/GenBank/DDBJ databases">
        <title>Draft genome sequences of strains closely related to Aspergillus parafelis and Aspergillus hiratsukae.</title>
        <authorList>
            <person name="Dos Santos R.A.C."/>
            <person name="Rivero-Menendez O."/>
            <person name="Steenwyk J.L."/>
            <person name="Mead M.E."/>
            <person name="Goldman G.H."/>
            <person name="Alastruey-Izquierdo A."/>
            <person name="Rokas A."/>
        </authorList>
    </citation>
    <scope>NUCLEOTIDE SEQUENCE</scope>
    <source>
        <strain evidence="9">CNM-CM5623</strain>
    </source>
</reference>
<dbReference type="FunFam" id="1.20.1250.20:FF:000409">
    <property type="entry name" value="MFS general substrate transporter"/>
    <property type="match status" value="1"/>
</dbReference>